<dbReference type="InterPro" id="IPR003599">
    <property type="entry name" value="Ig_sub"/>
</dbReference>
<evidence type="ECO:0000256" key="3">
    <source>
        <dbReference type="ARBA" id="ARBA00022692"/>
    </source>
</evidence>
<keyword evidence="9" id="KW-0393">Immunoglobulin domain</keyword>
<dbReference type="Gene3D" id="2.60.40.10">
    <property type="entry name" value="Immunoglobulins"/>
    <property type="match status" value="2"/>
</dbReference>
<gene>
    <name evidence="14" type="ORF">AALO_G00255430</name>
</gene>
<sequence>MRSTNIFLLCNMLGIVHSITVTVPERSVNVTERGTVFLACTFTTTAPTKNLIVQWFFTENLGTGQSKQILFYEGGTTVIIPAFQGRLKMLSNPAMTKNATISIDNMQQNDSGMFSCEVNNMPDIEGRNEMTVVVNVLVKPSAPYCSHHGEVATGHQVILTCHSKEGNPPPTYTWTHVKDGQIKGIQDIKKGTMAIQNISQVQFGEYQCVASNGVGTASCTIDLSEEINDGVIAGAIIGALLFCGAIGLLVWVITHQIKKQHKMKVTKSLKDSEMQPMKASRTTHQVKEDGDENPAM</sequence>
<dbReference type="InterPro" id="IPR003598">
    <property type="entry name" value="Ig_sub2"/>
</dbReference>
<dbReference type="SMART" id="SM00409">
    <property type="entry name" value="IG"/>
    <property type="match status" value="2"/>
</dbReference>
<keyword evidence="3 11" id="KW-0812">Transmembrane</keyword>
<evidence type="ECO:0000256" key="10">
    <source>
        <dbReference type="SAM" id="MobiDB-lite"/>
    </source>
</evidence>
<dbReference type="PROSITE" id="PS50835">
    <property type="entry name" value="IG_LIKE"/>
    <property type="match status" value="2"/>
</dbReference>
<name>A0AAV6FPA1_9TELE</name>
<evidence type="ECO:0000313" key="15">
    <source>
        <dbReference type="Proteomes" id="UP000823561"/>
    </source>
</evidence>
<evidence type="ECO:0000256" key="4">
    <source>
        <dbReference type="ARBA" id="ARBA00022729"/>
    </source>
</evidence>
<protein>
    <recommendedName>
        <fullName evidence="2">V-set and immunoglobulin domain-containing protein 1</fullName>
    </recommendedName>
</protein>
<organism evidence="14 15">
    <name type="scientific">Alosa alosa</name>
    <name type="common">allis shad</name>
    <dbReference type="NCBI Taxonomy" id="278164"/>
    <lineage>
        <taxon>Eukaryota</taxon>
        <taxon>Metazoa</taxon>
        <taxon>Chordata</taxon>
        <taxon>Craniata</taxon>
        <taxon>Vertebrata</taxon>
        <taxon>Euteleostomi</taxon>
        <taxon>Actinopterygii</taxon>
        <taxon>Neopterygii</taxon>
        <taxon>Teleostei</taxon>
        <taxon>Clupei</taxon>
        <taxon>Clupeiformes</taxon>
        <taxon>Clupeoidei</taxon>
        <taxon>Clupeidae</taxon>
        <taxon>Alosa</taxon>
    </lineage>
</organism>
<keyword evidence="7 11" id="KW-0472">Membrane</keyword>
<dbReference type="Pfam" id="PF07686">
    <property type="entry name" value="V-set"/>
    <property type="match status" value="1"/>
</dbReference>
<reference evidence="14" key="1">
    <citation type="submission" date="2020-10" db="EMBL/GenBank/DDBJ databases">
        <title>Chromosome-scale genome assembly of the Allis shad, Alosa alosa.</title>
        <authorList>
            <person name="Margot Z."/>
            <person name="Christophe K."/>
            <person name="Cabau C."/>
            <person name="Louis A."/>
            <person name="Berthelot C."/>
            <person name="Parey E."/>
            <person name="Roest Crollius H."/>
            <person name="Montfort J."/>
            <person name="Robinson-Rechavi M."/>
            <person name="Bucao C."/>
            <person name="Bouchez O."/>
            <person name="Gislard M."/>
            <person name="Lluch J."/>
            <person name="Milhes M."/>
            <person name="Lampietro C."/>
            <person name="Lopez Roques C."/>
            <person name="Donnadieu C."/>
            <person name="Braasch I."/>
            <person name="Desvignes T."/>
            <person name="Postlethwait J."/>
            <person name="Bobe J."/>
            <person name="Guiguen Y."/>
        </authorList>
    </citation>
    <scope>NUCLEOTIDE SEQUENCE</scope>
    <source>
        <strain evidence="14">M-15738</strain>
        <tissue evidence="14">Blood</tissue>
    </source>
</reference>
<evidence type="ECO:0000256" key="11">
    <source>
        <dbReference type="SAM" id="Phobius"/>
    </source>
</evidence>
<evidence type="ECO:0000256" key="5">
    <source>
        <dbReference type="ARBA" id="ARBA00022737"/>
    </source>
</evidence>
<dbReference type="InterPro" id="IPR036179">
    <property type="entry name" value="Ig-like_dom_sf"/>
</dbReference>
<keyword evidence="15" id="KW-1185">Reference proteome</keyword>
<dbReference type="InterPro" id="IPR013783">
    <property type="entry name" value="Ig-like_fold"/>
</dbReference>
<evidence type="ECO:0000256" key="9">
    <source>
        <dbReference type="ARBA" id="ARBA00023319"/>
    </source>
</evidence>
<comment type="caution">
    <text evidence="14">The sequence shown here is derived from an EMBL/GenBank/DDBJ whole genome shotgun (WGS) entry which is preliminary data.</text>
</comment>
<proteinExistence type="predicted"/>
<dbReference type="GO" id="GO:0005886">
    <property type="term" value="C:plasma membrane"/>
    <property type="evidence" value="ECO:0007669"/>
    <property type="project" value="InterPro"/>
</dbReference>
<feature type="region of interest" description="Disordered" evidence="10">
    <location>
        <begin position="267"/>
        <end position="296"/>
    </location>
</feature>
<dbReference type="PANTHER" id="PTHR44974:SF1">
    <property type="entry name" value="V-SET AND IMMUNOGLOBULIN DOMAIN-CONTAINING PROTEIN 1"/>
    <property type="match status" value="1"/>
</dbReference>
<dbReference type="InterPro" id="IPR013106">
    <property type="entry name" value="Ig_V-set"/>
</dbReference>
<dbReference type="Pfam" id="PF13927">
    <property type="entry name" value="Ig_3"/>
    <property type="match status" value="1"/>
</dbReference>
<evidence type="ECO:0000259" key="13">
    <source>
        <dbReference type="PROSITE" id="PS50835"/>
    </source>
</evidence>
<keyword evidence="4 12" id="KW-0732">Signal</keyword>
<dbReference type="SMART" id="SM00408">
    <property type="entry name" value="IGc2"/>
    <property type="match status" value="2"/>
</dbReference>
<dbReference type="GO" id="GO:0030277">
    <property type="term" value="P:maintenance of gastrointestinal epithelium"/>
    <property type="evidence" value="ECO:0007669"/>
    <property type="project" value="InterPro"/>
</dbReference>
<dbReference type="Proteomes" id="UP000823561">
    <property type="component" value="Chromosome 20"/>
</dbReference>
<dbReference type="SUPFAM" id="SSF48726">
    <property type="entry name" value="Immunoglobulin"/>
    <property type="match status" value="2"/>
</dbReference>
<evidence type="ECO:0000256" key="7">
    <source>
        <dbReference type="ARBA" id="ARBA00023136"/>
    </source>
</evidence>
<dbReference type="PANTHER" id="PTHR44974">
    <property type="entry name" value="V-SET AND IMMUNOGLOBULIN DOMAIN-CONTAINING PROTEIN 1"/>
    <property type="match status" value="1"/>
</dbReference>
<evidence type="ECO:0000256" key="6">
    <source>
        <dbReference type="ARBA" id="ARBA00022989"/>
    </source>
</evidence>
<feature type="chain" id="PRO_5043338667" description="V-set and immunoglobulin domain-containing protein 1" evidence="12">
    <location>
        <begin position="19"/>
        <end position="296"/>
    </location>
</feature>
<keyword evidence="8" id="KW-1015">Disulfide bond</keyword>
<dbReference type="EMBL" id="JADWDJ010000020">
    <property type="protein sequence ID" value="KAG5264548.1"/>
    <property type="molecule type" value="Genomic_DNA"/>
</dbReference>
<evidence type="ECO:0000256" key="1">
    <source>
        <dbReference type="ARBA" id="ARBA00004479"/>
    </source>
</evidence>
<dbReference type="GO" id="GO:0003382">
    <property type="term" value="P:epithelial cell morphogenesis"/>
    <property type="evidence" value="ECO:0007669"/>
    <property type="project" value="InterPro"/>
</dbReference>
<evidence type="ECO:0000256" key="2">
    <source>
        <dbReference type="ARBA" id="ARBA00017514"/>
    </source>
</evidence>
<feature type="transmembrane region" description="Helical" evidence="11">
    <location>
        <begin position="231"/>
        <end position="254"/>
    </location>
</feature>
<evidence type="ECO:0000313" key="14">
    <source>
        <dbReference type="EMBL" id="KAG5264548.1"/>
    </source>
</evidence>
<feature type="domain" description="Ig-like" evidence="13">
    <location>
        <begin position="24"/>
        <end position="133"/>
    </location>
</feature>
<dbReference type="SMART" id="SM00406">
    <property type="entry name" value="IGv"/>
    <property type="match status" value="1"/>
</dbReference>
<evidence type="ECO:0000256" key="8">
    <source>
        <dbReference type="ARBA" id="ARBA00023157"/>
    </source>
</evidence>
<keyword evidence="6 11" id="KW-1133">Transmembrane helix</keyword>
<accession>A0AAV6FPA1</accession>
<evidence type="ECO:0000256" key="12">
    <source>
        <dbReference type="SAM" id="SignalP"/>
    </source>
</evidence>
<dbReference type="InterPro" id="IPR007110">
    <property type="entry name" value="Ig-like_dom"/>
</dbReference>
<dbReference type="AlphaFoldDB" id="A0AAV6FPA1"/>
<dbReference type="InterPro" id="IPR029861">
    <property type="entry name" value="VSIG1"/>
</dbReference>
<comment type="subcellular location">
    <subcellularLocation>
        <location evidence="1">Membrane</location>
        <topology evidence="1">Single-pass type I membrane protein</topology>
    </subcellularLocation>
</comment>
<feature type="signal peptide" evidence="12">
    <location>
        <begin position="1"/>
        <end position="18"/>
    </location>
</feature>
<feature type="domain" description="Ig-like" evidence="13">
    <location>
        <begin position="140"/>
        <end position="224"/>
    </location>
</feature>
<keyword evidence="5" id="KW-0677">Repeat</keyword>